<dbReference type="Pfam" id="PF14341">
    <property type="entry name" value="PilX_N"/>
    <property type="match status" value="1"/>
</dbReference>
<reference evidence="3 4" key="1">
    <citation type="submission" date="2019-09" db="EMBL/GenBank/DDBJ databases">
        <title>Acinetobacter sp. C16S1 isolated from saline soil.</title>
        <authorList>
            <person name="Xu L."/>
            <person name="Sun J.-Q."/>
        </authorList>
    </citation>
    <scope>NUCLEOTIDE SEQUENCE [LARGE SCALE GENOMIC DNA]</scope>
    <source>
        <strain evidence="3 4">C16S1</strain>
    </source>
</reference>
<organism evidence="3 4">
    <name type="scientific">Acinetobacter suaedae</name>
    <dbReference type="NCBI Taxonomy" id="2609668"/>
    <lineage>
        <taxon>Bacteria</taxon>
        <taxon>Pseudomonadati</taxon>
        <taxon>Pseudomonadota</taxon>
        <taxon>Gammaproteobacteria</taxon>
        <taxon>Moraxellales</taxon>
        <taxon>Moraxellaceae</taxon>
        <taxon>Acinetobacter</taxon>
    </lineage>
</organism>
<keyword evidence="1" id="KW-0812">Transmembrane</keyword>
<evidence type="ECO:0000313" key="3">
    <source>
        <dbReference type="EMBL" id="QER38448.1"/>
    </source>
</evidence>
<protein>
    <submittedName>
        <fullName evidence="3">Pilus assembly protein PilX</fullName>
    </submittedName>
</protein>
<feature type="domain" description="Type 4 fimbrial biogenesis protein PilX N-terminal" evidence="2">
    <location>
        <begin position="6"/>
        <end position="46"/>
    </location>
</feature>
<evidence type="ECO:0000256" key="1">
    <source>
        <dbReference type="SAM" id="Phobius"/>
    </source>
</evidence>
<accession>A0A5P1UPW9</accession>
<dbReference type="InterPro" id="IPR025746">
    <property type="entry name" value="PilX_N_dom"/>
</dbReference>
<gene>
    <name evidence="3" type="ORF">F2A31_01485</name>
</gene>
<dbReference type="KEGG" id="asue:F2A31_01485"/>
<evidence type="ECO:0000313" key="4">
    <source>
        <dbReference type="Proteomes" id="UP000325177"/>
    </source>
</evidence>
<keyword evidence="4" id="KW-1185">Reference proteome</keyword>
<dbReference type="AlphaFoldDB" id="A0A5P1UPW9"/>
<proteinExistence type="predicted"/>
<name>A0A5P1UPW9_9GAMM</name>
<dbReference type="EMBL" id="CP043909">
    <property type="protein sequence ID" value="QER38448.1"/>
    <property type="molecule type" value="Genomic_DNA"/>
</dbReference>
<keyword evidence="1" id="KW-0472">Membrane</keyword>
<keyword evidence="1" id="KW-1133">Transmembrane helix</keyword>
<sequence length="244" mass="26623">MINNQKGSTLIIVLMIVLLITIIGTLAIRQSVSSLKLVSNNQMQTLLLQNSDAALMAFQNPAFQQHIAAANGIVGFFKNESNRDAELVMCFEGDEPFQLSNASYRLNSTSFVDMATGSGACNKDSVSGGRSAVVTQVYIKREVEQVTVPFADLARGTESLGAKTENNIRLRVYVISVMKGLLSDPNKTLFIGSNDPKQGCLTKSIDHDGDNLVANCLKKNEENPLYNMQVAEYRFLSDFEPSGS</sequence>
<dbReference type="RefSeq" id="WP_150024876.1">
    <property type="nucleotide sequence ID" value="NZ_CP043909.1"/>
</dbReference>
<dbReference type="Proteomes" id="UP000325177">
    <property type="component" value="Chromosome"/>
</dbReference>
<evidence type="ECO:0000259" key="2">
    <source>
        <dbReference type="Pfam" id="PF14341"/>
    </source>
</evidence>
<feature type="transmembrane region" description="Helical" evidence="1">
    <location>
        <begin position="7"/>
        <end position="28"/>
    </location>
</feature>